<organism evidence="4 5">
    <name type="scientific">Sporolactobacillus laevolacticus DSM 442</name>
    <dbReference type="NCBI Taxonomy" id="1395513"/>
    <lineage>
        <taxon>Bacteria</taxon>
        <taxon>Bacillati</taxon>
        <taxon>Bacillota</taxon>
        <taxon>Bacilli</taxon>
        <taxon>Bacillales</taxon>
        <taxon>Sporolactobacillaceae</taxon>
        <taxon>Sporolactobacillus</taxon>
    </lineage>
</organism>
<evidence type="ECO:0000313" key="5">
    <source>
        <dbReference type="Proteomes" id="UP000018296"/>
    </source>
</evidence>
<dbReference type="eggNOG" id="COG1247">
    <property type="taxonomic scope" value="Bacteria"/>
</dbReference>
<name>V6IUQ8_9BACL</name>
<evidence type="ECO:0000256" key="1">
    <source>
        <dbReference type="ARBA" id="ARBA00022679"/>
    </source>
</evidence>
<protein>
    <submittedName>
        <fullName evidence="4">GCN5 family acetyltransferase</fullName>
    </submittedName>
</protein>
<dbReference type="Gene3D" id="3.40.630.30">
    <property type="match status" value="1"/>
</dbReference>
<feature type="domain" description="N-acetyltransferase" evidence="3">
    <location>
        <begin position="7"/>
        <end position="169"/>
    </location>
</feature>
<dbReference type="Proteomes" id="UP000018296">
    <property type="component" value="Unassembled WGS sequence"/>
</dbReference>
<gene>
    <name evidence="4" type="ORF">P343_15475</name>
</gene>
<sequence length="169" mass="19528">MLKIIRATLNNVNDIGFVHAMSWKKAYQGIVPQPYLDQLTPESRAAFFKKVISMSKHEFYLAYLSELPIGMMSIGKSRDDDLDDHAGEVSAIYLMSDYWGKGYGRQMMDFAVNRLKSQSYQAVTLWVFEDNSRARTFYEKFGYVFDGKKEEVDIGGKLLTELRYAFKIN</sequence>
<reference evidence="4 5" key="1">
    <citation type="journal article" date="2013" name="Genome Announc.">
        <title>Genome Sequence of Sporolactobacillus laevolacticus DSM442, an Efficient Polymer-Grade D-Lactate Producer from Agricultural Waste Cottonseed as a Nitrogen Source.</title>
        <authorList>
            <person name="Wang H."/>
            <person name="Wang L."/>
            <person name="Ju J."/>
            <person name="Yu B."/>
            <person name="Ma Y."/>
        </authorList>
    </citation>
    <scope>NUCLEOTIDE SEQUENCE [LARGE SCALE GENOMIC DNA]</scope>
    <source>
        <strain evidence="4 5">DSM 442</strain>
    </source>
</reference>
<dbReference type="InterPro" id="IPR016181">
    <property type="entry name" value="Acyl_CoA_acyltransferase"/>
</dbReference>
<dbReference type="RefSeq" id="WP_023511312.1">
    <property type="nucleotide sequence ID" value="NZ_AWTC01000018.1"/>
</dbReference>
<dbReference type="PROSITE" id="PS51186">
    <property type="entry name" value="GNAT"/>
    <property type="match status" value="1"/>
</dbReference>
<dbReference type="PANTHER" id="PTHR43420">
    <property type="entry name" value="ACETYLTRANSFERASE"/>
    <property type="match status" value="1"/>
</dbReference>
<dbReference type="SUPFAM" id="SSF55729">
    <property type="entry name" value="Acyl-CoA N-acyltransferases (Nat)"/>
    <property type="match status" value="1"/>
</dbReference>
<dbReference type="PATRIC" id="fig|1395513.3.peg.3145"/>
<dbReference type="InterPro" id="IPR000182">
    <property type="entry name" value="GNAT_dom"/>
</dbReference>
<dbReference type="Pfam" id="PF00583">
    <property type="entry name" value="Acetyltransf_1"/>
    <property type="match status" value="1"/>
</dbReference>
<dbReference type="AlphaFoldDB" id="V6IUQ8"/>
<evidence type="ECO:0000313" key="4">
    <source>
        <dbReference type="EMBL" id="EST10745.1"/>
    </source>
</evidence>
<dbReference type="OrthoDB" id="5292888at2"/>
<evidence type="ECO:0000259" key="3">
    <source>
        <dbReference type="PROSITE" id="PS51186"/>
    </source>
</evidence>
<dbReference type="CDD" id="cd04301">
    <property type="entry name" value="NAT_SF"/>
    <property type="match status" value="1"/>
</dbReference>
<comment type="caution">
    <text evidence="4">The sequence shown here is derived from an EMBL/GenBank/DDBJ whole genome shotgun (WGS) entry which is preliminary data.</text>
</comment>
<proteinExistence type="predicted"/>
<dbReference type="STRING" id="1395513.P343_15475"/>
<dbReference type="GO" id="GO:0016747">
    <property type="term" value="F:acyltransferase activity, transferring groups other than amino-acyl groups"/>
    <property type="evidence" value="ECO:0007669"/>
    <property type="project" value="InterPro"/>
</dbReference>
<dbReference type="InterPro" id="IPR050680">
    <property type="entry name" value="YpeA/RimI_acetyltransf"/>
</dbReference>
<keyword evidence="1 4" id="KW-0808">Transferase</keyword>
<evidence type="ECO:0000256" key="2">
    <source>
        <dbReference type="ARBA" id="ARBA00023315"/>
    </source>
</evidence>
<accession>V6IUQ8</accession>
<keyword evidence="5" id="KW-1185">Reference proteome</keyword>
<dbReference type="EMBL" id="AWTC01000018">
    <property type="protein sequence ID" value="EST10745.1"/>
    <property type="molecule type" value="Genomic_DNA"/>
</dbReference>
<keyword evidence="2" id="KW-0012">Acyltransferase</keyword>